<keyword evidence="2" id="KW-1185">Reference proteome</keyword>
<dbReference type="EMBL" id="CP001874">
    <property type="protein sequence ID" value="ADG89610.1"/>
    <property type="molecule type" value="Genomic_DNA"/>
</dbReference>
<dbReference type="HOGENOM" id="CLU_3190081_0_0_11"/>
<gene>
    <name evidence="1" type="ordered locus">Tbis_2912</name>
</gene>
<organism evidence="1 2">
    <name type="scientific">Thermobispora bispora (strain ATCC 19993 / DSM 43833 / CBS 139.67 / JCM 10125 / KCTC 9307 / NBRC 14880 / R51)</name>
    <dbReference type="NCBI Taxonomy" id="469371"/>
    <lineage>
        <taxon>Bacteria</taxon>
        <taxon>Bacillati</taxon>
        <taxon>Actinomycetota</taxon>
        <taxon>Actinomycetes</taxon>
        <taxon>Streptosporangiales</taxon>
        <taxon>Streptosporangiaceae</taxon>
        <taxon>Thermobispora</taxon>
    </lineage>
</organism>
<accession>D6Y6W9</accession>
<dbReference type="STRING" id="469371.Tbis_2912"/>
<reference evidence="1 2" key="1">
    <citation type="submission" date="2010-01" db="EMBL/GenBank/DDBJ databases">
        <title>The complete genome of Thermobispora bispora DSM 43833.</title>
        <authorList>
            <consortium name="US DOE Joint Genome Institute (JGI-PGF)"/>
            <person name="Lucas S."/>
            <person name="Copeland A."/>
            <person name="Lapidus A."/>
            <person name="Glavina del Rio T."/>
            <person name="Dalin E."/>
            <person name="Tice H."/>
            <person name="Bruce D."/>
            <person name="Goodwin L."/>
            <person name="Pitluck S."/>
            <person name="Kyrpides N."/>
            <person name="Mavromatis K."/>
            <person name="Ivanova N."/>
            <person name="Mikhailova N."/>
            <person name="Chertkov O."/>
            <person name="Brettin T."/>
            <person name="Detter J.C."/>
            <person name="Han C."/>
            <person name="Larimer F."/>
            <person name="Land M."/>
            <person name="Hauser L."/>
            <person name="Markowitz V."/>
            <person name="Cheng J.-F."/>
            <person name="Hugenholtz P."/>
            <person name="Woyke T."/>
            <person name="Wu D."/>
            <person name="Jando M."/>
            <person name="Schneider S."/>
            <person name="Klenk H.-P."/>
            <person name="Eisen J.A."/>
        </authorList>
    </citation>
    <scope>NUCLEOTIDE SEQUENCE [LARGE SCALE GENOMIC DNA]</scope>
    <source>
        <strain evidence="2">ATCC 19993 / DSM 43833 / CBS 139.67 / JCM 10125 / KCTC 9307 / NBRC 14880 / R51</strain>
    </source>
</reference>
<name>D6Y6W9_THEBD</name>
<dbReference type="AlphaFoldDB" id="D6Y6W9"/>
<evidence type="ECO:0000313" key="2">
    <source>
        <dbReference type="Proteomes" id="UP000006640"/>
    </source>
</evidence>
<evidence type="ECO:0000313" key="1">
    <source>
        <dbReference type="EMBL" id="ADG89610.1"/>
    </source>
</evidence>
<proteinExistence type="predicted"/>
<dbReference type="Proteomes" id="UP000006640">
    <property type="component" value="Chromosome"/>
</dbReference>
<dbReference type="KEGG" id="tbi:Tbis_2912"/>
<sequence length="46" mass="5019">MGRGISPDGPPRHRTGDGVCKESITLCHFIITVRSMTRCRTTGEGM</sequence>
<protein>
    <submittedName>
        <fullName evidence="1">Uncharacterized protein</fullName>
    </submittedName>
</protein>